<sequence length="573" mass="62764">MIAALLGCYPVLLVAALWPAPVVFGLVAAASYAVECVAPRAGRPLPDLLAKVHLGITLRFAARETMALLLVARTTGADSPWFVALAAGVLAIHGVRALHTGLALRLRQMLSRMPVTTRNLDVSALRIPRMPPRPLRDGRSVPFLYLDAFPVLGAVLGAVPATLGAGLALVAGLTAALALIPYVRRATPLTDRARVLEVVGEQVERYRPEVILYFSGATAAAYQARMWLPTLERMSRRAIVVLRERGMAAHLEGTRLPMVCIPSSADLMSFRALAGARLCLYVANVGRNVHMLRIPTLRSAFLNHGDSDKEASFNPFSRVYDEVWVAGPAGRDRYRRAKVGVRDESIHEVGRPQLEGISTEEPKTPYRTVLYAPTWEGWNDDLFHTSLITMGPRIVRALLDHRPPLRVIYKPHPLTGTRDKTATRAHRKIVTMIEAAELAKSKARHPSRAAGAEPRIRHLVVTGQEPHLYDCFDQCDLLISDISSVVADFLASEKPYAVTNVAGLPERAFHKRYPSTEAGVLLGADLSGLADFLDGEDTLARARIKLRSYLFGPEYPDALTRFDAAVERVFSGS</sequence>
<organism evidence="2 3">
    <name type="scientific">Nonomuraea antimicrobica</name>
    <dbReference type="NCBI Taxonomy" id="561173"/>
    <lineage>
        <taxon>Bacteria</taxon>
        <taxon>Bacillati</taxon>
        <taxon>Actinomycetota</taxon>
        <taxon>Actinomycetes</taxon>
        <taxon>Streptosporangiales</taxon>
        <taxon>Streptosporangiaceae</taxon>
        <taxon>Nonomuraea</taxon>
    </lineage>
</organism>
<feature type="transmembrane region" description="Helical" evidence="1">
    <location>
        <begin position="81"/>
        <end position="104"/>
    </location>
</feature>
<evidence type="ECO:0000313" key="3">
    <source>
        <dbReference type="Proteomes" id="UP001500902"/>
    </source>
</evidence>
<keyword evidence="1" id="KW-1133">Transmembrane helix</keyword>
<protein>
    <recommendedName>
        <fullName evidence="4">CDP-Glycerol:Poly(Glycerophosphate) glycerophosphotransferase</fullName>
    </recommendedName>
</protein>
<name>A0ABP7DT51_9ACTN</name>
<dbReference type="InterPro" id="IPR043148">
    <property type="entry name" value="TagF_C"/>
</dbReference>
<proteinExistence type="predicted"/>
<keyword evidence="1" id="KW-0812">Transmembrane</keyword>
<evidence type="ECO:0000313" key="2">
    <source>
        <dbReference type="EMBL" id="GAA3709577.1"/>
    </source>
</evidence>
<dbReference type="Gene3D" id="3.40.50.12580">
    <property type="match status" value="1"/>
</dbReference>
<dbReference type="Proteomes" id="UP001500902">
    <property type="component" value="Unassembled WGS sequence"/>
</dbReference>
<gene>
    <name evidence="2" type="ORF">GCM10022224_088880</name>
</gene>
<dbReference type="InterPro" id="IPR007554">
    <property type="entry name" value="Glycerophosphate_synth"/>
</dbReference>
<keyword evidence="1" id="KW-0472">Membrane</keyword>
<reference evidence="3" key="1">
    <citation type="journal article" date="2019" name="Int. J. Syst. Evol. Microbiol.">
        <title>The Global Catalogue of Microorganisms (GCM) 10K type strain sequencing project: providing services to taxonomists for standard genome sequencing and annotation.</title>
        <authorList>
            <consortium name="The Broad Institute Genomics Platform"/>
            <consortium name="The Broad Institute Genome Sequencing Center for Infectious Disease"/>
            <person name="Wu L."/>
            <person name="Ma J."/>
        </authorList>
    </citation>
    <scope>NUCLEOTIDE SEQUENCE [LARGE SCALE GENOMIC DNA]</scope>
    <source>
        <strain evidence="3">JCM 16904</strain>
    </source>
</reference>
<evidence type="ECO:0000256" key="1">
    <source>
        <dbReference type="SAM" id="Phobius"/>
    </source>
</evidence>
<evidence type="ECO:0008006" key="4">
    <source>
        <dbReference type="Google" id="ProtNLM"/>
    </source>
</evidence>
<dbReference type="Pfam" id="PF04464">
    <property type="entry name" value="Glyphos_transf"/>
    <property type="match status" value="1"/>
</dbReference>
<comment type="caution">
    <text evidence="2">The sequence shown here is derived from an EMBL/GenBank/DDBJ whole genome shotgun (WGS) entry which is preliminary data.</text>
</comment>
<dbReference type="EMBL" id="BAAAZP010000204">
    <property type="protein sequence ID" value="GAA3709577.1"/>
    <property type="molecule type" value="Genomic_DNA"/>
</dbReference>
<keyword evidence="3" id="KW-1185">Reference proteome</keyword>
<accession>A0ABP7DT51</accession>
<dbReference type="SUPFAM" id="SSF53756">
    <property type="entry name" value="UDP-Glycosyltransferase/glycogen phosphorylase"/>
    <property type="match status" value="1"/>
</dbReference>